<dbReference type="GO" id="GO:0006629">
    <property type="term" value="P:lipid metabolic process"/>
    <property type="evidence" value="ECO:0007669"/>
    <property type="project" value="InterPro"/>
</dbReference>
<dbReference type="Gene3D" id="3.20.20.190">
    <property type="entry name" value="Phosphatidylinositol (PI) phosphodiesterase"/>
    <property type="match status" value="1"/>
</dbReference>
<dbReference type="Proteomes" id="UP000626109">
    <property type="component" value="Unassembled WGS sequence"/>
</dbReference>
<reference evidence="3" key="1">
    <citation type="submission" date="2021-02" db="EMBL/GenBank/DDBJ databases">
        <authorList>
            <person name="Dougan E. K."/>
            <person name="Rhodes N."/>
            <person name="Thang M."/>
            <person name="Chan C."/>
        </authorList>
    </citation>
    <scope>NUCLEOTIDE SEQUENCE</scope>
</reference>
<evidence type="ECO:0000313" key="4">
    <source>
        <dbReference type="Proteomes" id="UP000626109"/>
    </source>
</evidence>
<dbReference type="SUPFAM" id="SSF51695">
    <property type="entry name" value="PLC-like phosphodiesterases"/>
    <property type="match status" value="1"/>
</dbReference>
<proteinExistence type="predicted"/>
<gene>
    <name evidence="3" type="ORF">PGLA2088_LOCUS15341</name>
</gene>
<dbReference type="AlphaFoldDB" id="A0A813J319"/>
<accession>A0A813J319</accession>
<organism evidence="3 4">
    <name type="scientific">Polarella glacialis</name>
    <name type="common">Dinoflagellate</name>
    <dbReference type="NCBI Taxonomy" id="89957"/>
    <lineage>
        <taxon>Eukaryota</taxon>
        <taxon>Sar</taxon>
        <taxon>Alveolata</taxon>
        <taxon>Dinophyceae</taxon>
        <taxon>Suessiales</taxon>
        <taxon>Suessiaceae</taxon>
        <taxon>Polarella</taxon>
    </lineage>
</organism>
<evidence type="ECO:0000313" key="3">
    <source>
        <dbReference type="EMBL" id="CAE8663693.1"/>
    </source>
</evidence>
<evidence type="ECO:0000259" key="2">
    <source>
        <dbReference type="PROSITE" id="PS51704"/>
    </source>
</evidence>
<feature type="region of interest" description="Disordered" evidence="1">
    <location>
        <begin position="135"/>
        <end position="156"/>
    </location>
</feature>
<dbReference type="PANTHER" id="PTHR46211:SF1">
    <property type="entry name" value="GLYCEROPHOSPHODIESTER PHOSPHODIESTERASE, CYTOPLASMIC"/>
    <property type="match status" value="1"/>
</dbReference>
<feature type="domain" description="GP-PDE" evidence="2">
    <location>
        <begin position="42"/>
        <end position="156"/>
    </location>
</feature>
<protein>
    <recommendedName>
        <fullName evidence="2">GP-PDE domain-containing protein</fullName>
    </recommendedName>
</protein>
<feature type="non-terminal residue" evidence="3">
    <location>
        <position position="1"/>
    </location>
</feature>
<feature type="compositionally biased region" description="Low complexity" evidence="1">
    <location>
        <begin position="135"/>
        <end position="150"/>
    </location>
</feature>
<dbReference type="Pfam" id="PF03009">
    <property type="entry name" value="GDPD"/>
    <property type="match status" value="1"/>
</dbReference>
<dbReference type="PANTHER" id="PTHR46211">
    <property type="entry name" value="GLYCEROPHOSPHORYL DIESTER PHOSPHODIESTERASE"/>
    <property type="match status" value="1"/>
</dbReference>
<dbReference type="GO" id="GO:0008081">
    <property type="term" value="F:phosphoric diester hydrolase activity"/>
    <property type="evidence" value="ECO:0007669"/>
    <property type="project" value="InterPro"/>
</dbReference>
<dbReference type="InterPro" id="IPR017946">
    <property type="entry name" value="PLC-like_Pdiesterase_TIM-brl"/>
</dbReference>
<comment type="caution">
    <text evidence="3">The sequence shown here is derived from an EMBL/GenBank/DDBJ whole genome shotgun (WGS) entry which is preliminary data.</text>
</comment>
<sequence>MALLATRPSNNNNNHNNKNRNNNNNNNDHNNNNSNNNNNNNFVVWAHRGASAERPENSLSAFRRALELGADGVELELDVHLSADGHAVVIHDSWLDRTTGSSGPVGALPLDELRRVSLLPGASLPTTTTVTTTTTTMPIGQQQQQQTSATDAADVT</sequence>
<evidence type="ECO:0000256" key="1">
    <source>
        <dbReference type="SAM" id="MobiDB-lite"/>
    </source>
</evidence>
<feature type="region of interest" description="Disordered" evidence="1">
    <location>
        <begin position="1"/>
        <end position="41"/>
    </location>
</feature>
<dbReference type="InterPro" id="IPR030395">
    <property type="entry name" value="GP_PDE_dom"/>
</dbReference>
<dbReference type="EMBL" id="CAJNNW010018907">
    <property type="protein sequence ID" value="CAE8663693.1"/>
    <property type="molecule type" value="Genomic_DNA"/>
</dbReference>
<name>A0A813J319_POLGL</name>
<feature type="compositionally biased region" description="Low complexity" evidence="1">
    <location>
        <begin position="10"/>
        <end position="41"/>
    </location>
</feature>
<dbReference type="PROSITE" id="PS51704">
    <property type="entry name" value="GP_PDE"/>
    <property type="match status" value="1"/>
</dbReference>